<keyword evidence="5" id="KW-0539">Nucleus</keyword>
<evidence type="ECO:0000313" key="8">
    <source>
        <dbReference type="Proteomes" id="UP000075886"/>
    </source>
</evidence>
<dbReference type="Pfam" id="PF06870">
    <property type="entry name" value="RNA_pol_I_A49"/>
    <property type="match status" value="1"/>
</dbReference>
<organism evidence="7 8">
    <name type="scientific">Anopheles farauti</name>
    <dbReference type="NCBI Taxonomy" id="69004"/>
    <lineage>
        <taxon>Eukaryota</taxon>
        <taxon>Metazoa</taxon>
        <taxon>Ecdysozoa</taxon>
        <taxon>Arthropoda</taxon>
        <taxon>Hexapoda</taxon>
        <taxon>Insecta</taxon>
        <taxon>Pterygota</taxon>
        <taxon>Neoptera</taxon>
        <taxon>Endopterygota</taxon>
        <taxon>Diptera</taxon>
        <taxon>Nematocera</taxon>
        <taxon>Culicoidea</taxon>
        <taxon>Culicidae</taxon>
        <taxon>Anophelinae</taxon>
        <taxon>Anopheles</taxon>
    </lineage>
</organism>
<evidence type="ECO:0000313" key="7">
    <source>
        <dbReference type="EnsemblMetazoa" id="AFAF003472-PA"/>
    </source>
</evidence>
<dbReference type="GO" id="GO:0005730">
    <property type="term" value="C:nucleolus"/>
    <property type="evidence" value="ECO:0007669"/>
    <property type="project" value="UniProtKB-SubCell"/>
</dbReference>
<dbReference type="EMBL" id="AXCN02002161">
    <property type="status" value="NOT_ANNOTATED_CDS"/>
    <property type="molecule type" value="Genomic_DNA"/>
</dbReference>
<comment type="subcellular location">
    <subcellularLocation>
        <location evidence="1">Nucleus</location>
        <location evidence="1">Nucleolus</location>
    </subcellularLocation>
</comment>
<dbReference type="GO" id="GO:0003677">
    <property type="term" value="F:DNA binding"/>
    <property type="evidence" value="ECO:0007669"/>
    <property type="project" value="InterPro"/>
</dbReference>
<dbReference type="PANTHER" id="PTHR14440">
    <property type="entry name" value="DNA-DIRECTED RNA POLYMERASE I SUBUNIT RPA49"/>
    <property type="match status" value="1"/>
</dbReference>
<dbReference type="EnsemblMetazoa" id="AFAF003472-RA">
    <property type="protein sequence ID" value="AFAF003472-PA"/>
    <property type="gene ID" value="AFAF003472"/>
</dbReference>
<comment type="similarity">
    <text evidence="2">Belongs to the eukaryotic RPA49/POLR1E RNA polymerase subunit family.</text>
</comment>
<dbReference type="STRING" id="69004.A0A182Q5J1"/>
<dbReference type="GO" id="GO:0000428">
    <property type="term" value="C:DNA-directed RNA polymerase complex"/>
    <property type="evidence" value="ECO:0007669"/>
    <property type="project" value="UniProtKB-KW"/>
</dbReference>
<proteinExistence type="inferred from homology"/>
<reference evidence="7" key="2">
    <citation type="submission" date="2020-05" db="UniProtKB">
        <authorList>
            <consortium name="EnsemblMetazoa"/>
        </authorList>
    </citation>
    <scope>IDENTIFICATION</scope>
    <source>
        <strain evidence="7">FAR1</strain>
    </source>
</reference>
<sequence length="438" mass="49366">MLHYPCAQRTNPSTMSGTIGKVISLSPANNHPVILENFGTYLAHRQHDMKGLLVRDRTDPGAAKLGGNIGNVLMVTGERQLYYGRIGGQSKPAPLRTYVARRNRVTGKLRLVEVESCKLTHVSHAETQPTGGDINVPATEDAQHRMMKLQQKFNNRAGRKVLSRMHKLPDLSTMEDKLQKALNEGAMKQSEKQQQANGDDDSMNGLSSGDDLQRDMKALSNPQAKSLADLYRPEQLMGEEIWKALTKPATELLQLPPEQLHMQNAYLEMKMKAAMQSVREGEPPAETELSVARTCIYMDLLARLFSVAGYKSENKYRDFSPFTKAIDNMVQRSFLQHVRSLSTNRNQVTKYTRRKSLMHYMALVFALEAQPKIDMNTLHRATEVQQQDLLIYGRNIGARYVQRDQKFIISPITVDTASSKGNLVLSAMKGFTGKRKRY</sequence>
<evidence type="ECO:0000256" key="1">
    <source>
        <dbReference type="ARBA" id="ARBA00004604"/>
    </source>
</evidence>
<dbReference type="AlphaFoldDB" id="A0A182Q5J1"/>
<name>A0A182Q5J1_9DIPT</name>
<keyword evidence="8" id="KW-1185">Reference proteome</keyword>
<dbReference type="Proteomes" id="UP000075886">
    <property type="component" value="Unassembled WGS sequence"/>
</dbReference>
<reference evidence="8" key="1">
    <citation type="submission" date="2014-01" db="EMBL/GenBank/DDBJ databases">
        <title>The Genome Sequence of Anopheles farauti FAR1 (V2).</title>
        <authorList>
            <consortium name="The Broad Institute Genomics Platform"/>
            <person name="Neafsey D.E."/>
            <person name="Besansky N."/>
            <person name="Howell P."/>
            <person name="Walton C."/>
            <person name="Young S.K."/>
            <person name="Zeng Q."/>
            <person name="Gargeya S."/>
            <person name="Fitzgerald M."/>
            <person name="Haas B."/>
            <person name="Abouelleil A."/>
            <person name="Allen A.W."/>
            <person name="Alvarado L."/>
            <person name="Arachchi H.M."/>
            <person name="Berlin A.M."/>
            <person name="Chapman S.B."/>
            <person name="Gainer-Dewar J."/>
            <person name="Goldberg J."/>
            <person name="Griggs A."/>
            <person name="Gujja S."/>
            <person name="Hansen M."/>
            <person name="Howarth C."/>
            <person name="Imamovic A."/>
            <person name="Ireland A."/>
            <person name="Larimer J."/>
            <person name="McCowan C."/>
            <person name="Murphy C."/>
            <person name="Pearson M."/>
            <person name="Poon T.W."/>
            <person name="Priest M."/>
            <person name="Roberts A."/>
            <person name="Saif S."/>
            <person name="Shea T."/>
            <person name="Sisk P."/>
            <person name="Sykes S."/>
            <person name="Wortman J."/>
            <person name="Nusbaum C."/>
            <person name="Birren B."/>
        </authorList>
    </citation>
    <scope>NUCLEOTIDE SEQUENCE [LARGE SCALE GENOMIC DNA]</scope>
    <source>
        <strain evidence="8">FAR1</strain>
    </source>
</reference>
<dbReference type="InterPro" id="IPR009668">
    <property type="entry name" value="RNA_pol-assoc_fac_A49-like"/>
</dbReference>
<evidence type="ECO:0000256" key="3">
    <source>
        <dbReference type="ARBA" id="ARBA00022478"/>
    </source>
</evidence>
<protein>
    <recommendedName>
        <fullName evidence="9">DNA-directed RNA polymerase I subunit RPA49</fullName>
    </recommendedName>
</protein>
<feature type="region of interest" description="Disordered" evidence="6">
    <location>
        <begin position="185"/>
        <end position="213"/>
    </location>
</feature>
<accession>A0A182Q5J1</accession>
<evidence type="ECO:0000256" key="2">
    <source>
        <dbReference type="ARBA" id="ARBA00009430"/>
    </source>
</evidence>
<dbReference type="VEuPathDB" id="VectorBase:AFAF003472"/>
<keyword evidence="4" id="KW-0804">Transcription</keyword>
<dbReference type="GO" id="GO:0006351">
    <property type="term" value="P:DNA-templated transcription"/>
    <property type="evidence" value="ECO:0007669"/>
    <property type="project" value="InterPro"/>
</dbReference>
<evidence type="ECO:0000256" key="4">
    <source>
        <dbReference type="ARBA" id="ARBA00023163"/>
    </source>
</evidence>
<evidence type="ECO:0008006" key="9">
    <source>
        <dbReference type="Google" id="ProtNLM"/>
    </source>
</evidence>
<evidence type="ECO:0000256" key="5">
    <source>
        <dbReference type="ARBA" id="ARBA00023242"/>
    </source>
</evidence>
<evidence type="ECO:0000256" key="6">
    <source>
        <dbReference type="SAM" id="MobiDB-lite"/>
    </source>
</evidence>
<keyword evidence="3" id="KW-0240">DNA-directed RNA polymerase</keyword>